<reference evidence="3 4" key="1">
    <citation type="submission" date="2016-11" db="EMBL/GenBank/DDBJ databases">
        <authorList>
            <person name="Jaros S."/>
            <person name="Januszkiewicz K."/>
            <person name="Wedrychowicz H."/>
        </authorList>
    </citation>
    <scope>NUCLEOTIDE SEQUENCE [LARGE SCALE GENOMIC DNA]</scope>
    <source>
        <strain evidence="3 4">DSM 12906</strain>
    </source>
</reference>
<dbReference type="Pfam" id="PF05762">
    <property type="entry name" value="VWA_CoxE"/>
    <property type="match status" value="1"/>
</dbReference>
<protein>
    <submittedName>
        <fullName evidence="3">von Willebrand factor type A domain-containing protein</fullName>
    </submittedName>
</protein>
<dbReference type="AlphaFoldDB" id="A0A1M6FGA6"/>
<gene>
    <name evidence="3" type="ORF">SAMN02745244_01442</name>
</gene>
<evidence type="ECO:0000313" key="3">
    <source>
        <dbReference type="EMBL" id="SHI96754.1"/>
    </source>
</evidence>
<name>A0A1M6FGA6_9ACTN</name>
<dbReference type="Proteomes" id="UP000184512">
    <property type="component" value="Unassembled WGS sequence"/>
</dbReference>
<dbReference type="OrthoDB" id="4623238at2"/>
<proteinExistence type="predicted"/>
<dbReference type="InterPro" id="IPR008912">
    <property type="entry name" value="Uncharacterised_CoxE"/>
</dbReference>
<dbReference type="InterPro" id="IPR036465">
    <property type="entry name" value="vWFA_dom_sf"/>
</dbReference>
<dbReference type="STRING" id="1123357.SAMN02745244_01442"/>
<feature type="domain" description="VWFA" evidence="2">
    <location>
        <begin position="95"/>
        <end position="278"/>
    </location>
</feature>
<evidence type="ECO:0000256" key="1">
    <source>
        <dbReference type="SAM" id="Phobius"/>
    </source>
</evidence>
<keyword evidence="4" id="KW-1185">Reference proteome</keyword>
<dbReference type="EMBL" id="FQZG01000021">
    <property type="protein sequence ID" value="SHI96754.1"/>
    <property type="molecule type" value="Genomic_DNA"/>
</dbReference>
<accession>A0A1M6FGA6</accession>
<organism evidence="3 4">
    <name type="scientific">Tessaracoccus bendigoensis DSM 12906</name>
    <dbReference type="NCBI Taxonomy" id="1123357"/>
    <lineage>
        <taxon>Bacteria</taxon>
        <taxon>Bacillati</taxon>
        <taxon>Actinomycetota</taxon>
        <taxon>Actinomycetes</taxon>
        <taxon>Propionibacteriales</taxon>
        <taxon>Propionibacteriaceae</taxon>
        <taxon>Tessaracoccus</taxon>
    </lineage>
</organism>
<keyword evidence="1" id="KW-0812">Transmembrane</keyword>
<dbReference type="RefSeq" id="WP_073186863.1">
    <property type="nucleotide sequence ID" value="NZ_FQZG01000021.1"/>
</dbReference>
<sequence>MALTHPLLGLAVLLIGLAALALGLLRGLPRPGDGAPIAGAARLRVLPRFRTLARGQARLLALQLAGLAITTTGIAWLLALPVRTDPSSEQRSNRDIVLCLDVSGSMAPVDRQVIDAYLDLAGNLKGERIGFVVFDASAVTLFPLTDDAAFITDQLGQARELLDGSIVPGTQIGTGTSLIGDGLASCVNRFDVPEQDRSRTVVLATDNQVAGQPLFTLDQAIAKASERGVLVAGIVPSDNTPSVTAELTDALRQTGGDVLLLSPDMAVSTIEDRVLSQERKALEGVALPGATPFVWPGALAMLLGASGWGVAWAVGRRAGGWR</sequence>
<evidence type="ECO:0000259" key="2">
    <source>
        <dbReference type="PROSITE" id="PS50234"/>
    </source>
</evidence>
<evidence type="ECO:0000313" key="4">
    <source>
        <dbReference type="Proteomes" id="UP000184512"/>
    </source>
</evidence>
<dbReference type="SUPFAM" id="SSF53300">
    <property type="entry name" value="vWA-like"/>
    <property type="match status" value="1"/>
</dbReference>
<feature type="transmembrane region" description="Helical" evidence="1">
    <location>
        <begin position="58"/>
        <end position="82"/>
    </location>
</feature>
<keyword evidence="1" id="KW-1133">Transmembrane helix</keyword>
<dbReference type="PROSITE" id="PS50234">
    <property type="entry name" value="VWFA"/>
    <property type="match status" value="1"/>
</dbReference>
<dbReference type="SMART" id="SM00327">
    <property type="entry name" value="VWA"/>
    <property type="match status" value="1"/>
</dbReference>
<dbReference type="InterPro" id="IPR002035">
    <property type="entry name" value="VWF_A"/>
</dbReference>
<dbReference type="Gene3D" id="3.40.50.410">
    <property type="entry name" value="von Willebrand factor, type A domain"/>
    <property type="match status" value="1"/>
</dbReference>
<keyword evidence="1" id="KW-0472">Membrane</keyword>